<dbReference type="InterPro" id="IPR057495">
    <property type="entry name" value="AAA_lid_BCS1"/>
</dbReference>
<dbReference type="EMBL" id="CAMXCT010000153">
    <property type="protein sequence ID" value="CAI3974725.1"/>
    <property type="molecule type" value="Genomic_DNA"/>
</dbReference>
<feature type="region of interest" description="Disordered" evidence="4">
    <location>
        <begin position="253"/>
        <end position="315"/>
    </location>
</feature>
<dbReference type="InterPro" id="IPR003593">
    <property type="entry name" value="AAA+_ATPase"/>
</dbReference>
<feature type="compositionally biased region" description="Basic and acidic residues" evidence="4">
    <location>
        <begin position="546"/>
        <end position="555"/>
    </location>
</feature>
<dbReference type="EMBL" id="CAMXCT030000153">
    <property type="protein sequence ID" value="CAL4762037.1"/>
    <property type="molecule type" value="Genomic_DNA"/>
</dbReference>
<dbReference type="OrthoDB" id="10251412at2759"/>
<evidence type="ECO:0000313" key="7">
    <source>
        <dbReference type="EMBL" id="CAL4762037.1"/>
    </source>
</evidence>
<name>A0A9P1BL87_9DINO</name>
<dbReference type="Gene3D" id="3.40.50.300">
    <property type="entry name" value="P-loop containing nucleotide triphosphate hydrolases"/>
    <property type="match status" value="1"/>
</dbReference>
<proteinExistence type="inferred from homology"/>
<feature type="domain" description="AAA+ ATPase" evidence="5">
    <location>
        <begin position="601"/>
        <end position="757"/>
    </location>
</feature>
<feature type="compositionally biased region" description="Basic and acidic residues" evidence="4">
    <location>
        <begin position="290"/>
        <end position="315"/>
    </location>
</feature>
<dbReference type="Pfam" id="PF25426">
    <property type="entry name" value="AAA_lid_BCS1"/>
    <property type="match status" value="1"/>
</dbReference>
<reference evidence="6" key="1">
    <citation type="submission" date="2022-10" db="EMBL/GenBank/DDBJ databases">
        <authorList>
            <person name="Chen Y."/>
            <person name="Dougan E. K."/>
            <person name="Chan C."/>
            <person name="Rhodes N."/>
            <person name="Thang M."/>
        </authorList>
    </citation>
    <scope>NUCLEOTIDE SEQUENCE</scope>
</reference>
<comment type="similarity">
    <text evidence="1">Belongs to the AAA ATPase family. BCS1 subfamily.</text>
</comment>
<dbReference type="InterPro" id="IPR003960">
    <property type="entry name" value="ATPase_AAA_CS"/>
</dbReference>
<dbReference type="InterPro" id="IPR027417">
    <property type="entry name" value="P-loop_NTPase"/>
</dbReference>
<evidence type="ECO:0000256" key="2">
    <source>
        <dbReference type="ARBA" id="ARBA00022741"/>
    </source>
</evidence>
<keyword evidence="3" id="KW-0067">ATP-binding</keyword>
<comment type="caution">
    <text evidence="6">The sequence shown here is derived from an EMBL/GenBank/DDBJ whole genome shotgun (WGS) entry which is preliminary data.</text>
</comment>
<gene>
    <name evidence="6" type="ORF">C1SCF055_LOCUS3104</name>
</gene>
<dbReference type="Proteomes" id="UP001152797">
    <property type="component" value="Unassembled WGS sequence"/>
</dbReference>
<keyword evidence="2" id="KW-0547">Nucleotide-binding</keyword>
<dbReference type="SMART" id="SM00382">
    <property type="entry name" value="AAA"/>
    <property type="match status" value="1"/>
</dbReference>
<keyword evidence="8" id="KW-1185">Reference proteome</keyword>
<dbReference type="GO" id="GO:0016887">
    <property type="term" value="F:ATP hydrolysis activity"/>
    <property type="evidence" value="ECO:0007669"/>
    <property type="project" value="InterPro"/>
</dbReference>
<evidence type="ECO:0000256" key="4">
    <source>
        <dbReference type="SAM" id="MobiDB-lite"/>
    </source>
</evidence>
<dbReference type="EMBL" id="CAMXCT020000153">
    <property type="protein sequence ID" value="CAL1128100.1"/>
    <property type="molecule type" value="Genomic_DNA"/>
</dbReference>
<evidence type="ECO:0000259" key="5">
    <source>
        <dbReference type="SMART" id="SM00382"/>
    </source>
</evidence>
<protein>
    <submittedName>
        <fullName evidence="7">Mitochondrial chaperone BCS1-B</fullName>
    </submittedName>
</protein>
<evidence type="ECO:0000313" key="6">
    <source>
        <dbReference type="EMBL" id="CAI3974725.1"/>
    </source>
</evidence>
<dbReference type="SUPFAM" id="SSF52540">
    <property type="entry name" value="P-loop containing nucleoside triphosphate hydrolases"/>
    <property type="match status" value="1"/>
</dbReference>
<evidence type="ECO:0000256" key="1">
    <source>
        <dbReference type="ARBA" id="ARBA00007448"/>
    </source>
</evidence>
<evidence type="ECO:0000256" key="3">
    <source>
        <dbReference type="ARBA" id="ARBA00022840"/>
    </source>
</evidence>
<dbReference type="AlphaFoldDB" id="A0A9P1BL87"/>
<dbReference type="PANTHER" id="PTHR23070">
    <property type="entry name" value="BCS1 AAA-TYPE ATPASE"/>
    <property type="match status" value="1"/>
</dbReference>
<feature type="region of interest" description="Disordered" evidence="4">
    <location>
        <begin position="546"/>
        <end position="570"/>
    </location>
</feature>
<sequence length="847" mass="94228">MGNEQGLKVQPQEAAGVELPWDDAQQLVEAIVLSRVDTPDDAVKVLGQSWVPTWDGWKELRQCATERCCVAIAERLCDIAQQNAPYQSKTDTQALQALASEGFMWRKALSHGVNNCLIDSLMLCLSYEHILPNNLTTDVTARRRVAAACRKHLIQEIGDEVAPGSNGLFPFLDAHRDGPRIVGFLLHWFRVVARTSVLIHVHDRFGEHAAGADANKIAVNFGHGCPEQPVLQLHIYNHTSVQGRGYHFDSLLPSTGREAEPKNKRSRTATATNAMKTEAESVPTGAELNDLQREPQRSDGTPEKPSCNKETAEQQADQRAETVFAKMASLEPEQLESDEAFDLQRHLARAVCFFTSGSRGEVNAEVHVYDSTATDLSVPHEVYTIGRLDSLLVPVFRLYRYKNGRYAALLPANPAERPVFTSGDSQTTAQGSKQNDMNATCTVAPPTNSFETSGCAAGIGYEYEPEISVTSRLRCSQNGRKQWIWVTRDGRDAEGNKATVSFLGRDKALLESILEEGKEIQRRKREKFLTVVQVYDYGKDHGLNWLHPQDKDRKQPGRSISSVVLPRQSPQSKMDQAEALLEDAREFLASEAWYTERGIPYRRGYLLHGVPGGGKSSLIMAVASELRLPIYVMSFSSERMNDEVLSSLLQYGMHDPPTILLLEDVDLLHSAVLNRHKAVSADEGSPGDSDQDSEKPGKPRKGRRGRLTLSCLLNALDGPTATTGRLLFMTTNDRDALDPALLRSGRIDYELEFKPAVPEQIQRLFLRFYSDFSCPQGSNNDAKLKEGGTADLAERFAQSLEESGRNFTTADVQRHLMKRKKSPERAVSEVQELINAFREEARSQEKA</sequence>
<accession>A0A9P1BL87</accession>
<dbReference type="GO" id="GO:0005524">
    <property type="term" value="F:ATP binding"/>
    <property type="evidence" value="ECO:0007669"/>
    <property type="project" value="UniProtKB-KW"/>
</dbReference>
<organism evidence="6">
    <name type="scientific">Cladocopium goreaui</name>
    <dbReference type="NCBI Taxonomy" id="2562237"/>
    <lineage>
        <taxon>Eukaryota</taxon>
        <taxon>Sar</taxon>
        <taxon>Alveolata</taxon>
        <taxon>Dinophyceae</taxon>
        <taxon>Suessiales</taxon>
        <taxon>Symbiodiniaceae</taxon>
        <taxon>Cladocopium</taxon>
    </lineage>
</organism>
<dbReference type="Pfam" id="PF00004">
    <property type="entry name" value="AAA"/>
    <property type="match status" value="2"/>
</dbReference>
<evidence type="ECO:0000313" key="8">
    <source>
        <dbReference type="Proteomes" id="UP001152797"/>
    </source>
</evidence>
<reference evidence="7 8" key="2">
    <citation type="submission" date="2024-05" db="EMBL/GenBank/DDBJ databases">
        <authorList>
            <person name="Chen Y."/>
            <person name="Shah S."/>
            <person name="Dougan E. K."/>
            <person name="Thang M."/>
            <person name="Chan C."/>
        </authorList>
    </citation>
    <scope>NUCLEOTIDE SEQUENCE [LARGE SCALE GENOMIC DNA]</scope>
</reference>
<dbReference type="InterPro" id="IPR003959">
    <property type="entry name" value="ATPase_AAA_core"/>
</dbReference>
<dbReference type="PROSITE" id="PS00674">
    <property type="entry name" value="AAA"/>
    <property type="match status" value="1"/>
</dbReference>
<feature type="compositionally biased region" description="Polar residues" evidence="4">
    <location>
        <begin position="558"/>
        <end position="570"/>
    </location>
</feature>
<dbReference type="InterPro" id="IPR050747">
    <property type="entry name" value="Mitochondrial_chaperone_BCS1"/>
</dbReference>
<feature type="region of interest" description="Disordered" evidence="4">
    <location>
        <begin position="678"/>
        <end position="704"/>
    </location>
</feature>